<evidence type="ECO:0000313" key="2">
    <source>
        <dbReference type="EMBL" id="OJA10928.1"/>
    </source>
</evidence>
<dbReference type="AlphaFoldDB" id="A0A1J8QC83"/>
<feature type="compositionally biased region" description="Low complexity" evidence="1">
    <location>
        <begin position="173"/>
        <end position="190"/>
    </location>
</feature>
<name>A0A1J8QC83_9AGAM</name>
<protein>
    <submittedName>
        <fullName evidence="2">Uncharacterized protein</fullName>
    </submittedName>
</protein>
<comment type="caution">
    <text evidence="2">The sequence shown here is derived from an EMBL/GenBank/DDBJ whole genome shotgun (WGS) entry which is preliminary data.</text>
</comment>
<dbReference type="Proteomes" id="UP000183567">
    <property type="component" value="Unassembled WGS sequence"/>
</dbReference>
<feature type="region of interest" description="Disordered" evidence="1">
    <location>
        <begin position="173"/>
        <end position="233"/>
    </location>
</feature>
<proteinExistence type="predicted"/>
<sequence>MAIIEQYALCAGLLSWKLMQYDIDQPRAYRKADAVITLHRDDAFASQCFSTERIPEFAMGRGLSGPEMSFSDTTLAAFQRIAQPLFDPFQPRAYIHENQQLQALEMRIVKITTERDTILHVIIFFIDFALIRYQIKFPAACKCCTPSRLAAPWESDLPAVLSQLLILGSPFQSSGPTTSSYTHSSGSPSGERYKPFVHPQMPQADRHKPRPSSHPGHAIKERETGGHRGLNFGMQQQVNGESSSIVQHLDAGCVLSEVGLLRELPPAYDSIIR</sequence>
<evidence type="ECO:0000313" key="3">
    <source>
        <dbReference type="Proteomes" id="UP000183567"/>
    </source>
</evidence>
<dbReference type="EMBL" id="LVVM01005320">
    <property type="protein sequence ID" value="OJA10928.1"/>
    <property type="molecule type" value="Genomic_DNA"/>
</dbReference>
<keyword evidence="3" id="KW-1185">Reference proteome</keyword>
<gene>
    <name evidence="2" type="ORF">AZE42_03055</name>
</gene>
<reference evidence="2 3" key="1">
    <citation type="submission" date="2016-03" db="EMBL/GenBank/DDBJ databases">
        <title>Comparative genomics of the ectomycorrhizal sister species Rhizopogon vinicolor and Rhizopogon vesiculosus (Basidiomycota: Boletales) reveals a divergence of the mating type B locus.</title>
        <authorList>
            <person name="Mujic A.B."/>
            <person name="Kuo A."/>
            <person name="Tritt A."/>
            <person name="Lipzen A."/>
            <person name="Chen C."/>
            <person name="Johnson J."/>
            <person name="Sharma A."/>
            <person name="Barry K."/>
            <person name="Grigoriev I.V."/>
            <person name="Spatafora J.W."/>
        </authorList>
    </citation>
    <scope>NUCLEOTIDE SEQUENCE [LARGE SCALE GENOMIC DNA]</scope>
    <source>
        <strain evidence="2 3">AM-OR11-056</strain>
    </source>
</reference>
<accession>A0A1J8QC83</accession>
<evidence type="ECO:0000256" key="1">
    <source>
        <dbReference type="SAM" id="MobiDB-lite"/>
    </source>
</evidence>
<dbReference type="OrthoDB" id="10518371at2759"/>
<organism evidence="2 3">
    <name type="scientific">Rhizopogon vesiculosus</name>
    <dbReference type="NCBI Taxonomy" id="180088"/>
    <lineage>
        <taxon>Eukaryota</taxon>
        <taxon>Fungi</taxon>
        <taxon>Dikarya</taxon>
        <taxon>Basidiomycota</taxon>
        <taxon>Agaricomycotina</taxon>
        <taxon>Agaricomycetes</taxon>
        <taxon>Agaricomycetidae</taxon>
        <taxon>Boletales</taxon>
        <taxon>Suillineae</taxon>
        <taxon>Rhizopogonaceae</taxon>
        <taxon>Rhizopogon</taxon>
    </lineage>
</organism>